<evidence type="ECO:0000256" key="8">
    <source>
        <dbReference type="ARBA" id="ARBA00022801"/>
    </source>
</evidence>
<dbReference type="NCBIfam" id="TIGR03692">
    <property type="entry name" value="ATP_dep_HslV"/>
    <property type="match status" value="1"/>
</dbReference>
<evidence type="ECO:0000256" key="13">
    <source>
        <dbReference type="ARBA" id="ARBA00074399"/>
    </source>
</evidence>
<dbReference type="Proteomes" id="UP000809273">
    <property type="component" value="Unassembled WGS sequence"/>
</dbReference>
<dbReference type="InterPro" id="IPR001353">
    <property type="entry name" value="Proteasome_sua/b"/>
</dbReference>
<comment type="subcellular location">
    <subcellularLocation>
        <location evidence="1 14">Cytoplasm</location>
    </subcellularLocation>
</comment>
<dbReference type="GO" id="GO:0004298">
    <property type="term" value="F:threonine-type endopeptidase activity"/>
    <property type="evidence" value="ECO:0007669"/>
    <property type="project" value="UniProtKB-KW"/>
</dbReference>
<evidence type="ECO:0000256" key="11">
    <source>
        <dbReference type="ARBA" id="ARBA00064434"/>
    </source>
</evidence>
<proteinExistence type="inferred from homology"/>
<keyword evidence="9 14" id="KW-0915">Sodium</keyword>
<evidence type="ECO:0000256" key="3">
    <source>
        <dbReference type="ARBA" id="ARBA00022490"/>
    </source>
</evidence>
<comment type="similarity">
    <text evidence="2 14">Belongs to the peptidase T1B family. HslV subfamily.</text>
</comment>
<dbReference type="PIRSF" id="PIRSF039093">
    <property type="entry name" value="HslV"/>
    <property type="match status" value="1"/>
</dbReference>
<evidence type="ECO:0000256" key="2">
    <source>
        <dbReference type="ARBA" id="ARBA00006053"/>
    </source>
</evidence>
<dbReference type="InterPro" id="IPR029055">
    <property type="entry name" value="Ntn_hydrolases_N"/>
</dbReference>
<comment type="activity regulation">
    <text evidence="14">Allosterically activated by HslU binding.</text>
</comment>
<evidence type="ECO:0000256" key="1">
    <source>
        <dbReference type="ARBA" id="ARBA00004496"/>
    </source>
</evidence>
<evidence type="ECO:0000256" key="6">
    <source>
        <dbReference type="ARBA" id="ARBA00022698"/>
    </source>
</evidence>
<dbReference type="GO" id="GO:0009376">
    <property type="term" value="C:HslUV protease complex"/>
    <property type="evidence" value="ECO:0007669"/>
    <property type="project" value="UniProtKB-UniRule"/>
</dbReference>
<dbReference type="PANTHER" id="PTHR32194">
    <property type="entry name" value="METALLOPROTEASE TLDD"/>
    <property type="match status" value="1"/>
</dbReference>
<dbReference type="Gene3D" id="3.60.20.10">
    <property type="entry name" value="Glutamine Phosphoribosylpyrophosphate, subunit 1, domain 1"/>
    <property type="match status" value="1"/>
</dbReference>
<keyword evidence="7 14" id="KW-0479">Metal-binding</keyword>
<dbReference type="EC" id="3.4.25.2" evidence="12 14"/>
<dbReference type="InterPro" id="IPR023333">
    <property type="entry name" value="Proteasome_suB-type"/>
</dbReference>
<evidence type="ECO:0000256" key="5">
    <source>
        <dbReference type="ARBA" id="ARBA00022670"/>
    </source>
</evidence>
<reference evidence="15" key="1">
    <citation type="journal article" date="2021" name="Environ. Microbiol.">
        <title>Genomic characterization of three novel Desulfobacterota classes expand the metabolic and phylogenetic diversity of the phylum.</title>
        <authorList>
            <person name="Murphy C.L."/>
            <person name="Biggerstaff J."/>
            <person name="Eichhorn A."/>
            <person name="Ewing E."/>
            <person name="Shahan R."/>
            <person name="Soriano D."/>
            <person name="Stewart S."/>
            <person name="VanMol K."/>
            <person name="Walker R."/>
            <person name="Walters P."/>
            <person name="Elshahed M.S."/>
            <person name="Youssef N.H."/>
        </authorList>
    </citation>
    <scope>NUCLEOTIDE SEQUENCE</scope>
    <source>
        <strain evidence="15">Zod_Metabat.24</strain>
    </source>
</reference>
<dbReference type="GO" id="GO:0046872">
    <property type="term" value="F:metal ion binding"/>
    <property type="evidence" value="ECO:0007669"/>
    <property type="project" value="UniProtKB-KW"/>
</dbReference>
<dbReference type="EMBL" id="JAFGIX010000027">
    <property type="protein sequence ID" value="MBN1572635.1"/>
    <property type="molecule type" value="Genomic_DNA"/>
</dbReference>
<keyword evidence="6 14" id="KW-0888">Threonine protease</keyword>
<dbReference type="HAMAP" id="MF_00248">
    <property type="entry name" value="HslV"/>
    <property type="match status" value="1"/>
</dbReference>
<gene>
    <name evidence="14 15" type="primary">hslV</name>
    <name evidence="15" type="ORF">JW984_05490</name>
</gene>
<keyword evidence="3 14" id="KW-0963">Cytoplasm</keyword>
<keyword evidence="8 14" id="KW-0378">Hydrolase</keyword>
<comment type="caution">
    <text evidence="15">The sequence shown here is derived from an EMBL/GenBank/DDBJ whole genome shotgun (WGS) entry which is preliminary data.</text>
</comment>
<keyword evidence="4 14" id="KW-0021">Allosteric enzyme</keyword>
<evidence type="ECO:0000256" key="14">
    <source>
        <dbReference type="HAMAP-Rule" id="MF_00248"/>
    </source>
</evidence>
<feature type="binding site" evidence="14">
    <location>
        <position position="179"/>
    </location>
    <ligand>
        <name>Na(+)</name>
        <dbReference type="ChEBI" id="CHEBI:29101"/>
    </ligand>
</feature>
<dbReference type="GO" id="GO:0005839">
    <property type="term" value="C:proteasome core complex"/>
    <property type="evidence" value="ECO:0007669"/>
    <property type="project" value="InterPro"/>
</dbReference>
<dbReference type="GO" id="GO:0051603">
    <property type="term" value="P:proteolysis involved in protein catabolic process"/>
    <property type="evidence" value="ECO:0007669"/>
    <property type="project" value="InterPro"/>
</dbReference>
<dbReference type="FunFam" id="3.60.20.10:FF:000002">
    <property type="entry name" value="ATP-dependent protease subunit HslV"/>
    <property type="match status" value="1"/>
</dbReference>
<accession>A0A9D8KC56</accession>
<comment type="catalytic activity">
    <reaction evidence="10 14">
        <text>ATP-dependent cleavage of peptide bonds with broad specificity.</text>
        <dbReference type="EC" id="3.4.25.2"/>
    </reaction>
</comment>
<evidence type="ECO:0000256" key="4">
    <source>
        <dbReference type="ARBA" id="ARBA00022533"/>
    </source>
</evidence>
<dbReference type="CDD" id="cd01913">
    <property type="entry name" value="protease_HslV"/>
    <property type="match status" value="1"/>
</dbReference>
<reference evidence="15" key="2">
    <citation type="submission" date="2021-01" db="EMBL/GenBank/DDBJ databases">
        <authorList>
            <person name="Hahn C.R."/>
            <person name="Youssef N.H."/>
            <person name="Elshahed M."/>
        </authorList>
    </citation>
    <scope>NUCLEOTIDE SEQUENCE</scope>
    <source>
        <strain evidence="15">Zod_Metabat.24</strain>
    </source>
</reference>
<dbReference type="NCBIfam" id="NF003964">
    <property type="entry name" value="PRK05456.1"/>
    <property type="match status" value="1"/>
</dbReference>
<feature type="active site" evidence="14">
    <location>
        <position position="24"/>
    </location>
</feature>
<comment type="function">
    <text evidence="14">Protease subunit of a proteasome-like degradation complex believed to be a general protein degrading machinery.</text>
</comment>
<evidence type="ECO:0000313" key="15">
    <source>
        <dbReference type="EMBL" id="MBN1572635.1"/>
    </source>
</evidence>
<evidence type="ECO:0000256" key="12">
    <source>
        <dbReference type="ARBA" id="ARBA00066335"/>
    </source>
</evidence>
<dbReference type="AlphaFoldDB" id="A0A9D8KC56"/>
<evidence type="ECO:0000256" key="9">
    <source>
        <dbReference type="ARBA" id="ARBA00023053"/>
    </source>
</evidence>
<keyword evidence="5 14" id="KW-0645">Protease</keyword>
<sequence>MRDIYRDPAITGEKGEPENRIRSTTIVAVRKDGKVAIAGDGQVTMGESIAKGGAKKLRRLYGGKIIAGFAGSTADAFTLFERFESKLEQYSGNLVRSAVELTKDWRMDKYLRRLEALLVVADKETSLVISGGGDVLEPDDEVIAIGSGGGYAQAAARALIKHSKLSAEEIAAESLKIAAGICIYTNDNIQIEVL</sequence>
<protein>
    <recommendedName>
        <fullName evidence="13 14">ATP-dependent protease subunit HslV</fullName>
        <ecNumber evidence="12 14">3.4.25.2</ecNumber>
    </recommendedName>
</protein>
<feature type="binding site" evidence="14">
    <location>
        <position position="185"/>
    </location>
    <ligand>
        <name>Na(+)</name>
        <dbReference type="ChEBI" id="CHEBI:29101"/>
    </ligand>
</feature>
<comment type="subunit">
    <text evidence="11 14">A double ring-shaped homohexamer of HslV is capped on each side by a ring-shaped HslU homohexamer. The assembly of the HslU/HslV complex is dependent on binding of ATP.</text>
</comment>
<evidence type="ECO:0000256" key="10">
    <source>
        <dbReference type="ARBA" id="ARBA00052385"/>
    </source>
</evidence>
<dbReference type="SUPFAM" id="SSF56235">
    <property type="entry name" value="N-terminal nucleophile aminohydrolases (Ntn hydrolases)"/>
    <property type="match status" value="1"/>
</dbReference>
<evidence type="ECO:0000256" key="7">
    <source>
        <dbReference type="ARBA" id="ARBA00022723"/>
    </source>
</evidence>
<organism evidence="15 16">
    <name type="scientific">Candidatus Zymogenus saltonus</name>
    <dbReference type="NCBI Taxonomy" id="2844893"/>
    <lineage>
        <taxon>Bacteria</taxon>
        <taxon>Deltaproteobacteria</taxon>
        <taxon>Candidatus Zymogenia</taxon>
        <taxon>Candidatus Zymogeniales</taxon>
        <taxon>Candidatus Zymogenaceae</taxon>
        <taxon>Candidatus Zymogenus</taxon>
    </lineage>
</organism>
<dbReference type="Pfam" id="PF00227">
    <property type="entry name" value="Proteasome"/>
    <property type="match status" value="1"/>
</dbReference>
<evidence type="ECO:0000313" key="16">
    <source>
        <dbReference type="Proteomes" id="UP000809273"/>
    </source>
</evidence>
<feature type="binding site" evidence="14">
    <location>
        <position position="182"/>
    </location>
    <ligand>
        <name>Na(+)</name>
        <dbReference type="ChEBI" id="CHEBI:29101"/>
    </ligand>
</feature>
<dbReference type="PANTHER" id="PTHR32194:SF0">
    <property type="entry name" value="ATP-DEPENDENT PROTEASE SUBUNIT HSLV"/>
    <property type="match status" value="1"/>
</dbReference>
<name>A0A9D8KC56_9DELT</name>
<dbReference type="InterPro" id="IPR022281">
    <property type="entry name" value="ATP-dep_Prtase_HsIV_su"/>
</dbReference>
<dbReference type="PROSITE" id="PS51476">
    <property type="entry name" value="PROTEASOME_BETA_2"/>
    <property type="match status" value="1"/>
</dbReference>